<dbReference type="AlphaFoldDB" id="A0A9P6TIH7"/>
<name>A0A9P6TIH7_9BASI</name>
<protein>
    <submittedName>
        <fullName evidence="1">Uncharacterized protein</fullName>
    </submittedName>
</protein>
<dbReference type="OrthoDB" id="3028440at2759"/>
<dbReference type="EMBL" id="MU167211">
    <property type="protein sequence ID" value="KAG0151808.1"/>
    <property type="molecule type" value="Genomic_DNA"/>
</dbReference>
<gene>
    <name evidence="1" type="ORF">CROQUDRAFT_36387</name>
</gene>
<evidence type="ECO:0000313" key="1">
    <source>
        <dbReference type="EMBL" id="KAG0151808.1"/>
    </source>
</evidence>
<dbReference type="PANTHER" id="PTHR31912:SF34">
    <property type="entry name" value="NOTOCHORD-RELATED PROTEIN"/>
    <property type="match status" value="1"/>
</dbReference>
<sequence length="227" mass="26042">MGLPRGLRSCSKYGYVHSRLVIHGVKLPERNVVQVLWICLKYQNGFQVAKGNSPLGIPCFSLKVADVVTQEFSNPYLRDHLVYIPELETMSKINCLSQSQKRCEGLDLGLCVQMVATGDIHFFLNELFQLDTGKIVVPIYFYQTQKKVLAKCGLPTVSLDRERVHINFQVVHGFHNPEMEVIVIKRFTKTFDRISDEEKVLLKHPCETLMFCEYLQLSFLCPPRNCS</sequence>
<proteinExistence type="predicted"/>
<dbReference type="Proteomes" id="UP000886653">
    <property type="component" value="Unassembled WGS sequence"/>
</dbReference>
<evidence type="ECO:0000313" key="2">
    <source>
        <dbReference type="Proteomes" id="UP000886653"/>
    </source>
</evidence>
<keyword evidence="2" id="KW-1185">Reference proteome</keyword>
<dbReference type="PANTHER" id="PTHR31912">
    <property type="entry name" value="IP13529P"/>
    <property type="match status" value="1"/>
</dbReference>
<reference evidence="1" key="1">
    <citation type="submission" date="2013-11" db="EMBL/GenBank/DDBJ databases">
        <title>Genome sequence of the fusiform rust pathogen reveals effectors for host alternation and coevolution with pine.</title>
        <authorList>
            <consortium name="DOE Joint Genome Institute"/>
            <person name="Smith K."/>
            <person name="Pendleton A."/>
            <person name="Kubisiak T."/>
            <person name="Anderson C."/>
            <person name="Salamov A."/>
            <person name="Aerts A."/>
            <person name="Riley R."/>
            <person name="Clum A."/>
            <person name="Lindquist E."/>
            <person name="Ence D."/>
            <person name="Campbell M."/>
            <person name="Kronenberg Z."/>
            <person name="Feau N."/>
            <person name="Dhillon B."/>
            <person name="Hamelin R."/>
            <person name="Burleigh J."/>
            <person name="Smith J."/>
            <person name="Yandell M."/>
            <person name="Nelson C."/>
            <person name="Grigoriev I."/>
            <person name="Davis J."/>
        </authorList>
    </citation>
    <scope>NUCLEOTIDE SEQUENCE</scope>
    <source>
        <strain evidence="1">G11</strain>
    </source>
</reference>
<organism evidence="1 2">
    <name type="scientific">Cronartium quercuum f. sp. fusiforme G11</name>
    <dbReference type="NCBI Taxonomy" id="708437"/>
    <lineage>
        <taxon>Eukaryota</taxon>
        <taxon>Fungi</taxon>
        <taxon>Dikarya</taxon>
        <taxon>Basidiomycota</taxon>
        <taxon>Pucciniomycotina</taxon>
        <taxon>Pucciniomycetes</taxon>
        <taxon>Pucciniales</taxon>
        <taxon>Coleosporiaceae</taxon>
        <taxon>Cronartium</taxon>
    </lineage>
</organism>
<accession>A0A9P6TIH7</accession>
<comment type="caution">
    <text evidence="1">The sequence shown here is derived from an EMBL/GenBank/DDBJ whole genome shotgun (WGS) entry which is preliminary data.</text>
</comment>